<dbReference type="InterPro" id="IPR016208">
    <property type="entry name" value="Ald_Oxase/xanthine_DH-like"/>
</dbReference>
<keyword evidence="5" id="KW-1185">Reference proteome</keyword>
<dbReference type="InterPro" id="IPR008274">
    <property type="entry name" value="AldOxase/xan_DH_MoCoBD1"/>
</dbReference>
<sequence>MSAARVSPDDLKGTAVPPDQRKVIGTSIKRVEDPKLLRGRGRYIDDVVLDGMLHAVVLRSPYPHARIVAIDAERARQAPGVVAVMTGIEAASYIAPIPEAGPHPDKHVWRVLAADKVRYVGEGVAVVVAENRYLAEDARDLIDVTYEVLEPIVDPLVAAEDTGNLVHDLLETNVALEHTFEFGDPDAVFADADLVVKDRLRWRRSAGTPLDTSGAVAEYDEGTGELTIHSNSLSGTTGHFALAATLGIPGNKFDMKPYYAGGSFGAKQLCWRAALTAAMMAKYTGRPVKYVEDRLDHTFNGDQIGSDRYYEVELAVMRTGELKGLKIDVVDDYGAYIQFGVASHGNAMAQPTGPYRMRALKYHVRAVLTNKTQQGAYRGFGTDAGNWVLERMVDKAAAELGMDPTEMRRMNFIRPDQFPYRAPGGNMYDSGDYEPVLDHAMRLLDYGGWREKQAQMRAAGRHVGIGVATCNERSVYGPTEFWFWSDKVLDGPTSSPEGVRLSIDAQASFTVTLFSKPFEGNSPDTVASMLVAEEFDIDPHDVAVQHHGSKGGLPSAGPGGSRLTVMLAGAVQGASRVLKDKMRLIAAHRLAVNKDELEWVDGGFQLIDLPETRLSLAQLAEIAHFYKIDLPEGMESALDASFVYDHPFLTKPAADRSDLGIFYPCVGHACHLAVVEADPETGQVTILDYAAVHDSGVLVNPRSYDGQIVGGTAQGIATTLSEEFAFDDSGQPLTTTFWDYLMPTAMDVPEIRIGHEETPSPITANGVKGGGEAGRLMAPSALSSAIDDALREFGVRVLDLPATPERLVTMIDRGA</sequence>
<dbReference type="Gene3D" id="3.30.365.10">
    <property type="entry name" value="Aldehyde oxidase/xanthine dehydrogenase, molybdopterin binding domain"/>
    <property type="match status" value="4"/>
</dbReference>
<dbReference type="SUPFAM" id="SSF56003">
    <property type="entry name" value="Molybdenum cofactor-binding domain"/>
    <property type="match status" value="1"/>
</dbReference>
<evidence type="ECO:0000259" key="3">
    <source>
        <dbReference type="SMART" id="SM01008"/>
    </source>
</evidence>
<accession>A0ABN2BXC7</accession>
<dbReference type="SMART" id="SM01008">
    <property type="entry name" value="Ald_Xan_dh_C"/>
    <property type="match status" value="1"/>
</dbReference>
<dbReference type="RefSeq" id="WP_141004827.1">
    <property type="nucleotide sequence ID" value="NZ_BAAAOR010000052.1"/>
</dbReference>
<name>A0ABN2BXC7_9ACTN</name>
<dbReference type="InterPro" id="IPR037165">
    <property type="entry name" value="AldOxase/xan_DH_Mopterin-bd_sf"/>
</dbReference>
<dbReference type="PANTHER" id="PTHR11908">
    <property type="entry name" value="XANTHINE DEHYDROGENASE"/>
    <property type="match status" value="1"/>
</dbReference>
<dbReference type="InterPro" id="IPR046867">
    <property type="entry name" value="AldOxase/xan_DH_MoCoBD2"/>
</dbReference>
<gene>
    <name evidence="4" type="ORF">GCM10009788_58700</name>
</gene>
<evidence type="ECO:0000313" key="4">
    <source>
        <dbReference type="EMBL" id="GAA1549086.1"/>
    </source>
</evidence>
<organism evidence="4 5">
    <name type="scientific">Nocardioides humi</name>
    <dbReference type="NCBI Taxonomy" id="449461"/>
    <lineage>
        <taxon>Bacteria</taxon>
        <taxon>Bacillati</taxon>
        <taxon>Actinomycetota</taxon>
        <taxon>Actinomycetes</taxon>
        <taxon>Propionibacteriales</taxon>
        <taxon>Nocardioidaceae</taxon>
        <taxon>Nocardioides</taxon>
    </lineage>
</organism>
<dbReference type="EMBL" id="BAAAOR010000052">
    <property type="protein sequence ID" value="GAA1549086.1"/>
    <property type="molecule type" value="Genomic_DNA"/>
</dbReference>
<keyword evidence="1" id="KW-0500">Molybdenum</keyword>
<protein>
    <submittedName>
        <fullName evidence="4">Molybdopterin-dependent oxidoreductase</fullName>
    </submittedName>
</protein>
<dbReference type="Pfam" id="PF20256">
    <property type="entry name" value="MoCoBD_2"/>
    <property type="match status" value="1"/>
</dbReference>
<feature type="domain" description="Aldehyde oxidase/xanthine dehydrogenase a/b hammerhead" evidence="3">
    <location>
        <begin position="38"/>
        <end position="150"/>
    </location>
</feature>
<dbReference type="Pfam" id="PF01315">
    <property type="entry name" value="Ald_Xan_dh_C"/>
    <property type="match status" value="1"/>
</dbReference>
<dbReference type="Gene3D" id="3.90.1170.50">
    <property type="entry name" value="Aldehyde oxidase/xanthine dehydrogenase, a/b hammerhead"/>
    <property type="match status" value="1"/>
</dbReference>
<dbReference type="InterPro" id="IPR036856">
    <property type="entry name" value="Ald_Oxase/Xan_DH_a/b_sf"/>
</dbReference>
<comment type="caution">
    <text evidence="4">The sequence shown here is derived from an EMBL/GenBank/DDBJ whole genome shotgun (WGS) entry which is preliminary data.</text>
</comment>
<keyword evidence="2" id="KW-0560">Oxidoreductase</keyword>
<dbReference type="SUPFAM" id="SSF54665">
    <property type="entry name" value="CO dehydrogenase molybdoprotein N-domain-like"/>
    <property type="match status" value="1"/>
</dbReference>
<evidence type="ECO:0000256" key="2">
    <source>
        <dbReference type="ARBA" id="ARBA00023002"/>
    </source>
</evidence>
<reference evidence="4 5" key="1">
    <citation type="journal article" date="2019" name="Int. J. Syst. Evol. Microbiol.">
        <title>The Global Catalogue of Microorganisms (GCM) 10K type strain sequencing project: providing services to taxonomists for standard genome sequencing and annotation.</title>
        <authorList>
            <consortium name="The Broad Institute Genomics Platform"/>
            <consortium name="The Broad Institute Genome Sequencing Center for Infectious Disease"/>
            <person name="Wu L."/>
            <person name="Ma J."/>
        </authorList>
    </citation>
    <scope>NUCLEOTIDE SEQUENCE [LARGE SCALE GENOMIC DNA]</scope>
    <source>
        <strain evidence="4 5">JCM 14942</strain>
    </source>
</reference>
<dbReference type="Pfam" id="PF02738">
    <property type="entry name" value="MoCoBD_1"/>
    <property type="match status" value="1"/>
</dbReference>
<evidence type="ECO:0000313" key="5">
    <source>
        <dbReference type="Proteomes" id="UP001500842"/>
    </source>
</evidence>
<dbReference type="PANTHER" id="PTHR11908:SF132">
    <property type="entry name" value="ALDEHYDE OXIDASE 1-RELATED"/>
    <property type="match status" value="1"/>
</dbReference>
<proteinExistence type="predicted"/>
<evidence type="ECO:0000256" key="1">
    <source>
        <dbReference type="ARBA" id="ARBA00022505"/>
    </source>
</evidence>
<dbReference type="Proteomes" id="UP001500842">
    <property type="component" value="Unassembled WGS sequence"/>
</dbReference>
<dbReference type="InterPro" id="IPR000674">
    <property type="entry name" value="Ald_Oxase/Xan_DH_a/b"/>
</dbReference>